<dbReference type="SUPFAM" id="SSF144232">
    <property type="entry name" value="HIT/MYND zinc finger-like"/>
    <property type="match status" value="1"/>
</dbReference>
<evidence type="ECO:0000256" key="4">
    <source>
        <dbReference type="PROSITE-ProRule" id="PRU00134"/>
    </source>
</evidence>
<evidence type="ECO:0000256" key="2">
    <source>
        <dbReference type="ARBA" id="ARBA00022771"/>
    </source>
</evidence>
<dbReference type="AlphaFoldDB" id="A0A9P3LAI1"/>
<accession>A0A9P3LAI1</accession>
<dbReference type="EMBL" id="BPQB01000008">
    <property type="protein sequence ID" value="GJE88210.1"/>
    <property type="molecule type" value="Genomic_DNA"/>
</dbReference>
<dbReference type="Gene3D" id="6.10.140.2220">
    <property type="match status" value="1"/>
</dbReference>
<reference evidence="6 7" key="1">
    <citation type="submission" date="2021-08" db="EMBL/GenBank/DDBJ databases">
        <title>Draft Genome Sequence of Phanerochaete sordida strain YK-624.</title>
        <authorList>
            <person name="Mori T."/>
            <person name="Dohra H."/>
            <person name="Suzuki T."/>
            <person name="Kawagishi H."/>
            <person name="Hirai H."/>
        </authorList>
    </citation>
    <scope>NUCLEOTIDE SEQUENCE [LARGE SCALE GENOMIC DNA]</scope>
    <source>
        <strain evidence="6 7">YK-624</strain>
    </source>
</reference>
<gene>
    <name evidence="6" type="ORF">PsYK624_042930</name>
</gene>
<keyword evidence="1" id="KW-0479">Metal-binding</keyword>
<keyword evidence="3" id="KW-0862">Zinc</keyword>
<dbReference type="InterPro" id="IPR002893">
    <property type="entry name" value="Znf_MYND"/>
</dbReference>
<evidence type="ECO:0000256" key="1">
    <source>
        <dbReference type="ARBA" id="ARBA00022723"/>
    </source>
</evidence>
<evidence type="ECO:0000313" key="7">
    <source>
        <dbReference type="Proteomes" id="UP000703269"/>
    </source>
</evidence>
<keyword evidence="2 4" id="KW-0863">Zinc-finger</keyword>
<dbReference type="Proteomes" id="UP000703269">
    <property type="component" value="Unassembled WGS sequence"/>
</dbReference>
<sequence>MSIVPRRQETVQEQVFARLASARMGSIMQTLGQTLFGDEFAAAPLRNPPIATGMTDTMGKIKAIVLKQGALTQDEYKQVPALLRRLRQLLRIYYDARLSGRKPAEFKYCDIQDISDVGLDLHECGITLQLMPTRLRALFRLAPDMDTFLLDEPLDLGKWRNEAFAATEAVAADPESNDDDRMTAFDKEDKAGKDLSAYQMAFFVGDILVAWVLLSPLDSTEERRAARAMERLVEYSSAPPYRKGQALGDSLTDAMRPLYGNTPALVRFAQAGGLPSLFDDWASATAKDGYIKSAVEALPVNAWEKQTPESLLGAMRGLVNKLEVDGEQIVNTRLFAHIVFQIYSRYGLPPFERAASLSDSCILFHFLHRRIARKPAQYRSYEAIRGLLRRYTHVARTTRKRCGWRILTVSGRWDCIDLYGCANEGCPEKRALHALRERRTRGVRDPEVEERLFKWGGESKACTNCNTVSYCSKECQSAHWSQHKKACKKKAETELEI</sequence>
<name>A0A9P3LAI1_9APHY</name>
<dbReference type="PROSITE" id="PS50865">
    <property type="entry name" value="ZF_MYND_2"/>
    <property type="match status" value="1"/>
</dbReference>
<comment type="caution">
    <text evidence="6">The sequence shown here is derived from an EMBL/GenBank/DDBJ whole genome shotgun (WGS) entry which is preliminary data.</text>
</comment>
<keyword evidence="7" id="KW-1185">Reference proteome</keyword>
<dbReference type="OrthoDB" id="10257049at2759"/>
<evidence type="ECO:0000259" key="5">
    <source>
        <dbReference type="PROSITE" id="PS50865"/>
    </source>
</evidence>
<organism evidence="6 7">
    <name type="scientific">Phanerochaete sordida</name>
    <dbReference type="NCBI Taxonomy" id="48140"/>
    <lineage>
        <taxon>Eukaryota</taxon>
        <taxon>Fungi</taxon>
        <taxon>Dikarya</taxon>
        <taxon>Basidiomycota</taxon>
        <taxon>Agaricomycotina</taxon>
        <taxon>Agaricomycetes</taxon>
        <taxon>Polyporales</taxon>
        <taxon>Phanerochaetaceae</taxon>
        <taxon>Phanerochaete</taxon>
    </lineage>
</organism>
<evidence type="ECO:0000256" key="3">
    <source>
        <dbReference type="ARBA" id="ARBA00022833"/>
    </source>
</evidence>
<evidence type="ECO:0000313" key="6">
    <source>
        <dbReference type="EMBL" id="GJE88210.1"/>
    </source>
</evidence>
<feature type="domain" description="MYND-type" evidence="5">
    <location>
        <begin position="421"/>
        <end position="487"/>
    </location>
</feature>
<dbReference type="GO" id="GO:0008270">
    <property type="term" value="F:zinc ion binding"/>
    <property type="evidence" value="ECO:0007669"/>
    <property type="project" value="UniProtKB-KW"/>
</dbReference>
<dbReference type="Pfam" id="PF01753">
    <property type="entry name" value="zf-MYND"/>
    <property type="match status" value="1"/>
</dbReference>
<protein>
    <submittedName>
        <fullName evidence="6">Zinc finger MYND domain-containing protein</fullName>
    </submittedName>
</protein>
<proteinExistence type="predicted"/>